<feature type="compositionally biased region" description="Polar residues" evidence="10">
    <location>
        <begin position="623"/>
        <end position="635"/>
    </location>
</feature>
<comment type="subcellular location">
    <subcellularLocation>
        <location evidence="1">Membrane</location>
        <topology evidence="1">Multi-pass membrane protein</topology>
    </subcellularLocation>
</comment>
<dbReference type="PANTHER" id="PTHR22950:SF652">
    <property type="entry name" value="TRANSMEMBRANE AMINO ACID TRANSPORTER FAMILY PROTEIN"/>
    <property type="match status" value="1"/>
</dbReference>
<evidence type="ECO:0000256" key="11">
    <source>
        <dbReference type="SAM" id="Phobius"/>
    </source>
</evidence>
<evidence type="ECO:0000256" key="2">
    <source>
        <dbReference type="ARBA" id="ARBA00012386"/>
    </source>
</evidence>
<keyword evidence="7 11" id="KW-1133">Transmembrane helix</keyword>
<feature type="region of interest" description="Disordered" evidence="10">
    <location>
        <begin position="33"/>
        <end position="76"/>
    </location>
</feature>
<evidence type="ECO:0000313" key="14">
    <source>
        <dbReference type="EMBL" id="KAL3767561.1"/>
    </source>
</evidence>
<feature type="transmembrane region" description="Helical" evidence="11">
    <location>
        <begin position="362"/>
        <end position="382"/>
    </location>
</feature>
<feature type="region of interest" description="Disordered" evidence="10">
    <location>
        <begin position="646"/>
        <end position="666"/>
    </location>
</feature>
<feature type="transmembrane region" description="Helical" evidence="11">
    <location>
        <begin position="427"/>
        <end position="446"/>
    </location>
</feature>
<evidence type="ECO:0000256" key="6">
    <source>
        <dbReference type="ARBA" id="ARBA00022694"/>
    </source>
</evidence>
<dbReference type="SMART" id="SM01144">
    <property type="entry name" value="DTW"/>
    <property type="match status" value="1"/>
</dbReference>
<evidence type="ECO:0000256" key="9">
    <source>
        <dbReference type="ARBA" id="ARBA00048718"/>
    </source>
</evidence>
<dbReference type="PANTHER" id="PTHR22950">
    <property type="entry name" value="AMINO ACID TRANSPORTER"/>
    <property type="match status" value="1"/>
</dbReference>
<dbReference type="InterPro" id="IPR013057">
    <property type="entry name" value="AA_transpt_TM"/>
</dbReference>
<name>A0ABD3MXL2_9STRA</name>
<dbReference type="AlphaFoldDB" id="A0ABD3MXL2"/>
<feature type="transmembrane region" description="Helical" evidence="11">
    <location>
        <begin position="318"/>
        <end position="342"/>
    </location>
</feature>
<keyword evidence="5 11" id="KW-0812">Transmembrane</keyword>
<keyword evidence="3" id="KW-0808">Transferase</keyword>
<protein>
    <recommendedName>
        <fullName evidence="2">tRNA-uridine aminocarboxypropyltransferase</fullName>
        <ecNumber evidence="2">2.5.1.25</ecNumber>
    </recommendedName>
</protein>
<dbReference type="InterPro" id="IPR005636">
    <property type="entry name" value="DTW"/>
</dbReference>
<comment type="caution">
    <text evidence="14">The sequence shown here is derived from an EMBL/GenBank/DDBJ whole genome shotgun (WGS) entry which is preliminary data.</text>
</comment>
<dbReference type="Proteomes" id="UP001530293">
    <property type="component" value="Unassembled WGS sequence"/>
</dbReference>
<evidence type="ECO:0000256" key="4">
    <source>
        <dbReference type="ARBA" id="ARBA00022691"/>
    </source>
</evidence>
<feature type="transmembrane region" description="Helical" evidence="11">
    <location>
        <begin position="228"/>
        <end position="248"/>
    </location>
</feature>
<feature type="region of interest" description="Disordered" evidence="10">
    <location>
        <begin position="727"/>
        <end position="747"/>
    </location>
</feature>
<feature type="transmembrane region" description="Helical" evidence="11">
    <location>
        <begin position="195"/>
        <end position="216"/>
    </location>
</feature>
<evidence type="ECO:0000256" key="7">
    <source>
        <dbReference type="ARBA" id="ARBA00022989"/>
    </source>
</evidence>
<sequence>MKLLPSILLVAVSITAVPIVDARRRAFTSSSLASSISQRRTDQRKQRAASAFVENDGDGDVAPPSSDTRVTEVRGGGGGTATMSNEMFNMVKAVVGVGVLSLPAGIAAFGDAPSAAIPAAILIATIGIIAGYNFSLLGRLCAMTGASSYRGAWEKSVGESTAWIPGVSCVVKTFFAVLAYSMVLGDTFSALFKTLGVSVSREAALVGLTVTVLLPLCRLKNLSSLAPFSLAGIAGMLYTALAMAIRYFDGSYSSSTSGLAMDVAKSLRPAIGTKGASAVFSSNAFILICMLSTAYMAHFNAPKFYLELENNTIARWNTVVASSFSISILFFIGIAAMGFSTFGGACNGLILNNYSTKDTLMGFSRVAVAFALVFTYPLAFVGCRDGLLEMMKVPKEERTDAKVDKLTYIILGTVTAVALKITDLSFIMSFGGATLGNALIYVYPAIMFRSAVKNLGNNATTAQKLEVYLAMAFAAMGIGMGCIGLSKYLSRKFKESSDAPTNENKFVMKTVVGRRFGDHCDADAMKVLRDPNEVVVLVFPHKLAMDFEEGLRIAEERCRVGCSEGNGGKIDEQDVSQGTYSAALIGEPKRKKMTIVFIDATWKHAREMEAATDAAGEWPENTIRVQMTPSSSGNSRVDVDDASWTEANVGSSIESRSKTQDDNSESQSFIQRRFLIRTPPSPDHLSTAECIAWIASRIENNPLIYESITKVLDYMVERWKGCTNPDIRKRSGKSEMSQKKLKISTST</sequence>
<feature type="chain" id="PRO_5044790370" description="tRNA-uridine aminocarboxypropyltransferase" evidence="12">
    <location>
        <begin position="23"/>
        <end position="747"/>
    </location>
</feature>
<comment type="catalytic activity">
    <reaction evidence="9">
        <text>a uridine in tRNA + S-adenosyl-L-methionine = a 3-[(3S)-3-amino-3-carboxypropyl]uridine in tRNA + S-methyl-5'-thioadenosine + H(+)</text>
        <dbReference type="Rhea" id="RHEA:62432"/>
        <dbReference type="Rhea" id="RHEA-COMP:13339"/>
        <dbReference type="Rhea" id="RHEA-COMP:16092"/>
        <dbReference type="ChEBI" id="CHEBI:15378"/>
        <dbReference type="ChEBI" id="CHEBI:17509"/>
        <dbReference type="ChEBI" id="CHEBI:59789"/>
        <dbReference type="ChEBI" id="CHEBI:65315"/>
        <dbReference type="ChEBI" id="CHEBI:82930"/>
        <dbReference type="EC" id="2.5.1.25"/>
    </reaction>
</comment>
<evidence type="ECO:0000256" key="12">
    <source>
        <dbReference type="SAM" id="SignalP"/>
    </source>
</evidence>
<evidence type="ECO:0000259" key="13">
    <source>
        <dbReference type="SMART" id="SM01144"/>
    </source>
</evidence>
<dbReference type="GO" id="GO:0016020">
    <property type="term" value="C:membrane"/>
    <property type="evidence" value="ECO:0007669"/>
    <property type="project" value="UniProtKB-SubCell"/>
</dbReference>
<dbReference type="GO" id="GO:0016432">
    <property type="term" value="F:tRNA-uridine aminocarboxypropyltransferase activity"/>
    <property type="evidence" value="ECO:0007669"/>
    <property type="project" value="UniProtKB-EC"/>
</dbReference>
<gene>
    <name evidence="14" type="ORF">ACHAWU_000224</name>
</gene>
<keyword evidence="6" id="KW-0819">tRNA processing</keyword>
<evidence type="ECO:0000256" key="10">
    <source>
        <dbReference type="SAM" id="MobiDB-lite"/>
    </source>
</evidence>
<dbReference type="EC" id="2.5.1.25" evidence="2"/>
<keyword evidence="12" id="KW-0732">Signal</keyword>
<dbReference type="EMBL" id="JALLBG020000075">
    <property type="protein sequence ID" value="KAL3767561.1"/>
    <property type="molecule type" value="Genomic_DNA"/>
</dbReference>
<keyword evidence="15" id="KW-1185">Reference proteome</keyword>
<keyword evidence="4" id="KW-0949">S-adenosyl-L-methionine</keyword>
<dbReference type="Pfam" id="PF03942">
    <property type="entry name" value="DTW"/>
    <property type="match status" value="1"/>
</dbReference>
<organism evidence="14 15">
    <name type="scientific">Discostella pseudostelligera</name>
    <dbReference type="NCBI Taxonomy" id="259834"/>
    <lineage>
        <taxon>Eukaryota</taxon>
        <taxon>Sar</taxon>
        <taxon>Stramenopiles</taxon>
        <taxon>Ochrophyta</taxon>
        <taxon>Bacillariophyta</taxon>
        <taxon>Coscinodiscophyceae</taxon>
        <taxon>Thalassiosirophycidae</taxon>
        <taxon>Stephanodiscales</taxon>
        <taxon>Stephanodiscaceae</taxon>
        <taxon>Discostella</taxon>
    </lineage>
</organism>
<feature type="compositionally biased region" description="Basic and acidic residues" evidence="10">
    <location>
        <begin position="727"/>
        <end position="738"/>
    </location>
</feature>
<feature type="signal peptide" evidence="12">
    <location>
        <begin position="1"/>
        <end position="22"/>
    </location>
</feature>
<feature type="transmembrane region" description="Helical" evidence="11">
    <location>
        <begin position="275"/>
        <end position="297"/>
    </location>
</feature>
<feature type="transmembrane region" description="Helical" evidence="11">
    <location>
        <begin position="119"/>
        <end position="141"/>
    </location>
</feature>
<reference evidence="14 15" key="1">
    <citation type="submission" date="2024-10" db="EMBL/GenBank/DDBJ databases">
        <title>Updated reference genomes for cyclostephanoid diatoms.</title>
        <authorList>
            <person name="Roberts W.R."/>
            <person name="Alverson A.J."/>
        </authorList>
    </citation>
    <scope>NUCLEOTIDE SEQUENCE [LARGE SCALE GENOMIC DNA]</scope>
    <source>
        <strain evidence="14 15">AJA232-27</strain>
    </source>
</reference>
<keyword evidence="8 11" id="KW-0472">Membrane</keyword>
<dbReference type="Pfam" id="PF01490">
    <property type="entry name" value="Aa_trans"/>
    <property type="match status" value="1"/>
</dbReference>
<feature type="region of interest" description="Disordered" evidence="10">
    <location>
        <begin position="621"/>
        <end position="640"/>
    </location>
</feature>
<feature type="transmembrane region" description="Helical" evidence="11">
    <location>
        <begin position="162"/>
        <end position="183"/>
    </location>
</feature>
<evidence type="ECO:0000256" key="5">
    <source>
        <dbReference type="ARBA" id="ARBA00022692"/>
    </source>
</evidence>
<proteinExistence type="predicted"/>
<accession>A0ABD3MXL2</accession>
<evidence type="ECO:0000256" key="1">
    <source>
        <dbReference type="ARBA" id="ARBA00004141"/>
    </source>
</evidence>
<evidence type="ECO:0000256" key="3">
    <source>
        <dbReference type="ARBA" id="ARBA00022679"/>
    </source>
</evidence>
<evidence type="ECO:0000313" key="15">
    <source>
        <dbReference type="Proteomes" id="UP001530293"/>
    </source>
</evidence>
<feature type="transmembrane region" description="Helical" evidence="11">
    <location>
        <begin position="467"/>
        <end position="489"/>
    </location>
</feature>
<evidence type="ECO:0000256" key="8">
    <source>
        <dbReference type="ARBA" id="ARBA00023136"/>
    </source>
</evidence>
<dbReference type="GO" id="GO:0008033">
    <property type="term" value="P:tRNA processing"/>
    <property type="evidence" value="ECO:0007669"/>
    <property type="project" value="UniProtKB-KW"/>
</dbReference>
<feature type="domain" description="DTW" evidence="13">
    <location>
        <begin position="513"/>
        <end position="724"/>
    </location>
</feature>